<evidence type="ECO:0000313" key="1">
    <source>
        <dbReference type="EMBL" id="AKB29606.1"/>
    </source>
</evidence>
<dbReference type="PATRIC" id="fig|1434120.4.peg.3768"/>
<organism evidence="1 2">
    <name type="scientific">Methanosarcina siciliae T4/M</name>
    <dbReference type="NCBI Taxonomy" id="1434120"/>
    <lineage>
        <taxon>Archaea</taxon>
        <taxon>Methanobacteriati</taxon>
        <taxon>Methanobacteriota</taxon>
        <taxon>Stenosarchaea group</taxon>
        <taxon>Methanomicrobia</taxon>
        <taxon>Methanosarcinales</taxon>
        <taxon>Methanosarcinaceae</taxon>
        <taxon>Methanosarcina</taxon>
    </lineage>
</organism>
<dbReference type="SUPFAM" id="SSF56801">
    <property type="entry name" value="Acetyl-CoA synthetase-like"/>
    <property type="match status" value="1"/>
</dbReference>
<dbReference type="GeneID" id="24861787"/>
<accession>A0A0E3L940</accession>
<dbReference type="PANTHER" id="PTHR36932">
    <property type="entry name" value="CAPSULAR POLYSACCHARIDE BIOSYNTHESIS PROTEIN"/>
    <property type="match status" value="1"/>
</dbReference>
<protein>
    <submittedName>
        <fullName evidence="1">Putative capsular polysaccharide biosynthesis protein</fullName>
    </submittedName>
</protein>
<dbReference type="PANTHER" id="PTHR36932:SF1">
    <property type="entry name" value="CAPSULAR POLYSACCHARIDE BIOSYNTHESIS PROTEIN"/>
    <property type="match status" value="1"/>
</dbReference>
<dbReference type="Gene3D" id="3.40.50.12780">
    <property type="entry name" value="N-terminal domain of ligase-like"/>
    <property type="match status" value="1"/>
</dbReference>
<reference evidence="1 2" key="1">
    <citation type="submission" date="2014-07" db="EMBL/GenBank/DDBJ databases">
        <title>Methanogenic archaea and the global carbon cycle.</title>
        <authorList>
            <person name="Henriksen J.R."/>
            <person name="Luke J."/>
            <person name="Reinhart S."/>
            <person name="Benedict M.N."/>
            <person name="Youngblut N.D."/>
            <person name="Metcalf M.E."/>
            <person name="Whitaker R.J."/>
            <person name="Metcalf W.W."/>
        </authorList>
    </citation>
    <scope>NUCLEOTIDE SEQUENCE [LARGE SCALE GENOMIC DNA]</scope>
    <source>
        <strain evidence="1 2">T4/M</strain>
    </source>
</reference>
<dbReference type="InterPro" id="IPR042099">
    <property type="entry name" value="ANL_N_sf"/>
</dbReference>
<proteinExistence type="predicted"/>
<dbReference type="HOGENOM" id="CLU_035301_5_2_2"/>
<dbReference type="AlphaFoldDB" id="A0A0E3L940"/>
<dbReference type="OrthoDB" id="37928at2157"/>
<dbReference type="EMBL" id="CP009506">
    <property type="protein sequence ID" value="AKB29606.1"/>
    <property type="molecule type" value="Genomic_DNA"/>
</dbReference>
<dbReference type="KEGG" id="msw:MSSIT_2887"/>
<keyword evidence="2" id="KW-1185">Reference proteome</keyword>
<gene>
    <name evidence="1" type="ORF">MSSIT_2887</name>
</gene>
<sequence length="444" mass="50936">MNWRKPLIFAGLHLTGSKIPFYLEEIKRVSKLPQDEIKKYQDKKLEKLLLHSYQNVPYYHKILPEAGVIIDGEVHLKNFGKIPILTKEIIGSNFEDLKSRNLKTRTFYENHTGGSTGQPLIFLQDKYYEDQNFANKIFFCGLAGKDIGKKEMKIWGSEKDLVEGTSSIKSRLTFWLYNRLFENSFNLDTEQTNKIIQNINSEQPDLIWGYVNSLLILSRYINENNLVIKSPRAVISAAGTLTEDIRSEIKQAFNCKVLNVYGSREMGDMAYEDVEGQGLSVFQHSHYLEVINRDNSDFGDIIVTSLNNYSFPFIRYKIGDISEGFIDSSNSNSNYVKLKNVVGRETGIFKTKDGKYVPPEFFIHIVGVVYNTGFIKQFQVIQKSFTVILVKIVLKDKKDEKMLAKIDTSIKKVMGDDCEVRFDFVDVIAPSKSGKYLYTISEVN</sequence>
<dbReference type="InterPro" id="IPR053158">
    <property type="entry name" value="CapK_Type1_Caps_Biosynth"/>
</dbReference>
<dbReference type="RefSeq" id="WP_048173442.1">
    <property type="nucleotide sequence ID" value="NZ_CP009506.1"/>
</dbReference>
<evidence type="ECO:0000313" key="2">
    <source>
        <dbReference type="Proteomes" id="UP000033111"/>
    </source>
</evidence>
<dbReference type="Proteomes" id="UP000033111">
    <property type="component" value="Chromosome"/>
</dbReference>
<name>A0A0E3L940_9EURY</name>